<feature type="transmembrane region" description="Helical" evidence="6">
    <location>
        <begin position="185"/>
        <end position="205"/>
    </location>
</feature>
<feature type="domain" description="EamA" evidence="7">
    <location>
        <begin position="188"/>
        <end position="327"/>
    </location>
</feature>
<keyword evidence="5 6" id="KW-0472">Membrane</keyword>
<dbReference type="EMBL" id="JAUIZM010000005">
    <property type="protein sequence ID" value="KAK1381776.1"/>
    <property type="molecule type" value="Genomic_DNA"/>
</dbReference>
<feature type="transmembrane region" description="Helical" evidence="6">
    <location>
        <begin position="107"/>
        <end position="126"/>
    </location>
</feature>
<evidence type="ECO:0000256" key="2">
    <source>
        <dbReference type="ARBA" id="ARBA00007635"/>
    </source>
</evidence>
<gene>
    <name evidence="8" type="ORF">POM88_019511</name>
</gene>
<keyword evidence="9" id="KW-1185">Reference proteome</keyword>
<feature type="transmembrane region" description="Helical" evidence="6">
    <location>
        <begin position="138"/>
        <end position="160"/>
    </location>
</feature>
<feature type="transmembrane region" description="Helical" evidence="6">
    <location>
        <begin position="257"/>
        <end position="277"/>
    </location>
</feature>
<reference evidence="8" key="2">
    <citation type="submission" date="2023-05" db="EMBL/GenBank/DDBJ databases">
        <authorList>
            <person name="Schelkunov M.I."/>
        </authorList>
    </citation>
    <scope>NUCLEOTIDE SEQUENCE</scope>
    <source>
        <strain evidence="8">Hsosn_3</strain>
        <tissue evidence="8">Leaf</tissue>
    </source>
</reference>
<dbReference type="GO" id="GO:0022857">
    <property type="term" value="F:transmembrane transporter activity"/>
    <property type="evidence" value="ECO:0007669"/>
    <property type="project" value="InterPro"/>
</dbReference>
<dbReference type="Pfam" id="PF00892">
    <property type="entry name" value="EamA"/>
    <property type="match status" value="1"/>
</dbReference>
<evidence type="ECO:0000259" key="7">
    <source>
        <dbReference type="Pfam" id="PF00892"/>
    </source>
</evidence>
<feature type="transmembrane region" description="Helical" evidence="6">
    <location>
        <begin position="41"/>
        <end position="63"/>
    </location>
</feature>
<dbReference type="InterPro" id="IPR000620">
    <property type="entry name" value="EamA_dom"/>
</dbReference>
<feature type="transmembrane region" description="Helical" evidence="6">
    <location>
        <begin position="308"/>
        <end position="327"/>
    </location>
</feature>
<reference evidence="8" key="1">
    <citation type="submission" date="2023-02" db="EMBL/GenBank/DDBJ databases">
        <title>Genome of toxic invasive species Heracleum sosnowskyi carries increased number of genes despite the absence of recent whole-genome duplications.</title>
        <authorList>
            <person name="Schelkunov M."/>
            <person name="Shtratnikova V."/>
            <person name="Makarenko M."/>
            <person name="Klepikova A."/>
            <person name="Omelchenko D."/>
            <person name="Novikova G."/>
            <person name="Obukhova E."/>
            <person name="Bogdanov V."/>
            <person name="Penin A."/>
            <person name="Logacheva M."/>
        </authorList>
    </citation>
    <scope>NUCLEOTIDE SEQUENCE</scope>
    <source>
        <strain evidence="8">Hsosn_3</strain>
        <tissue evidence="8">Leaf</tissue>
    </source>
</reference>
<feature type="transmembrane region" description="Helical" evidence="6">
    <location>
        <begin position="284"/>
        <end position="302"/>
    </location>
</feature>
<evidence type="ECO:0000256" key="3">
    <source>
        <dbReference type="ARBA" id="ARBA00022692"/>
    </source>
</evidence>
<evidence type="ECO:0000256" key="6">
    <source>
        <dbReference type="RuleBase" id="RU363077"/>
    </source>
</evidence>
<feature type="transmembrane region" description="Helical" evidence="6">
    <location>
        <begin position="75"/>
        <end position="95"/>
    </location>
</feature>
<dbReference type="InterPro" id="IPR037185">
    <property type="entry name" value="EmrE-like"/>
</dbReference>
<feature type="transmembrane region" description="Helical" evidence="6">
    <location>
        <begin position="217"/>
        <end position="237"/>
    </location>
</feature>
<dbReference type="AlphaFoldDB" id="A0AAD8IB23"/>
<keyword evidence="3 6" id="KW-0812">Transmembrane</keyword>
<dbReference type="Proteomes" id="UP001237642">
    <property type="component" value="Unassembled WGS sequence"/>
</dbReference>
<dbReference type="SUPFAM" id="SSF103481">
    <property type="entry name" value="Multidrug resistance efflux transporter EmrE"/>
    <property type="match status" value="1"/>
</dbReference>
<accession>A0AAD8IB23</accession>
<dbReference type="InterPro" id="IPR030184">
    <property type="entry name" value="WAT1-related"/>
</dbReference>
<keyword evidence="4 6" id="KW-1133">Transmembrane helix</keyword>
<protein>
    <recommendedName>
        <fullName evidence="6">WAT1-related protein</fullName>
    </recommendedName>
</protein>
<evidence type="ECO:0000256" key="5">
    <source>
        <dbReference type="ARBA" id="ARBA00023136"/>
    </source>
</evidence>
<dbReference type="PANTHER" id="PTHR31218">
    <property type="entry name" value="WAT1-RELATED PROTEIN"/>
    <property type="match status" value="1"/>
</dbReference>
<comment type="caution">
    <text evidence="8">The sequence shown here is derived from an EMBL/GenBank/DDBJ whole genome shotgun (WGS) entry which is preliminary data.</text>
</comment>
<comment type="subcellular location">
    <subcellularLocation>
        <location evidence="1 6">Membrane</location>
        <topology evidence="1 6">Multi-pass membrane protein</topology>
    </subcellularLocation>
</comment>
<evidence type="ECO:0000313" key="9">
    <source>
        <dbReference type="Proteomes" id="UP001237642"/>
    </source>
</evidence>
<organism evidence="8 9">
    <name type="scientific">Heracleum sosnowskyi</name>
    <dbReference type="NCBI Taxonomy" id="360622"/>
    <lineage>
        <taxon>Eukaryota</taxon>
        <taxon>Viridiplantae</taxon>
        <taxon>Streptophyta</taxon>
        <taxon>Embryophyta</taxon>
        <taxon>Tracheophyta</taxon>
        <taxon>Spermatophyta</taxon>
        <taxon>Magnoliopsida</taxon>
        <taxon>eudicotyledons</taxon>
        <taxon>Gunneridae</taxon>
        <taxon>Pentapetalae</taxon>
        <taxon>asterids</taxon>
        <taxon>campanulids</taxon>
        <taxon>Apiales</taxon>
        <taxon>Apiaceae</taxon>
        <taxon>Apioideae</taxon>
        <taxon>apioid superclade</taxon>
        <taxon>Tordylieae</taxon>
        <taxon>Tordyliinae</taxon>
        <taxon>Heracleum</taxon>
    </lineage>
</organism>
<evidence type="ECO:0000256" key="4">
    <source>
        <dbReference type="ARBA" id="ARBA00022989"/>
    </source>
</evidence>
<dbReference type="GO" id="GO:0016020">
    <property type="term" value="C:membrane"/>
    <property type="evidence" value="ECO:0007669"/>
    <property type="project" value="UniProtKB-SubCell"/>
</dbReference>
<evidence type="ECO:0000313" key="8">
    <source>
        <dbReference type="EMBL" id="KAK1381776.1"/>
    </source>
</evidence>
<sequence length="350" mass="37838">MENMKLVEDIVIIGGLFAVQFVYAGNNVVLSYLMSVGFHPASLIIITSFSTFVVLSPFAFVIERVKWPERFRLKLFFQLVLISFGGVTVFQSLLLKGIRLTSPELATAMPNLAPGLIFVIAWAFRLENVTLSCMYSRVKIAGTLMCVIGAVTMSISQSAANPPFGEDTDFSSPFPFSTSAFDTEKVVGCIYLVAAVIVLSSMVVLQATTLSDFPAPLSFCAITSLIGVVLTVAGELIKVDKFAEEWPELNIRSRDLIICSLLAGLISGASVSFNAWAMSKRGPVLVSLFSPVSAVITFIYSATSGDPIKYGSIIGMFLMFTGLYFVLWAKGKEDVVTLCSPTTATEPLLS</sequence>
<proteinExistence type="inferred from homology"/>
<evidence type="ECO:0000256" key="1">
    <source>
        <dbReference type="ARBA" id="ARBA00004141"/>
    </source>
</evidence>
<name>A0AAD8IB23_9APIA</name>
<comment type="similarity">
    <text evidence="2 6">Belongs to the drug/metabolite transporter (DMT) superfamily. Plant drug/metabolite exporter (P-DME) (TC 2.A.7.4) family.</text>
</comment>
<feature type="transmembrane region" description="Helical" evidence="6">
    <location>
        <begin position="12"/>
        <end position="35"/>
    </location>
</feature>